<sequence length="84" mass="9813">MYKELNEDEKVGDLYVILNDKVKANKYFEKVIENYKTNFQYVKASLVYKNKIGDCSQAQDLLMEGWRANKDAGKCLNNYFANTN</sequence>
<proteinExistence type="predicted"/>
<name>A0A2V4BUS8_9FLAO</name>
<dbReference type="OrthoDB" id="1235043at2"/>
<gene>
    <name evidence="1" type="ORF">DMB65_01595</name>
</gene>
<comment type="caution">
    <text evidence="1">The sequence shown here is derived from an EMBL/GenBank/DDBJ whole genome shotgun (WGS) entry which is preliminary data.</text>
</comment>
<evidence type="ECO:0000313" key="2">
    <source>
        <dbReference type="Proteomes" id="UP000247903"/>
    </source>
</evidence>
<dbReference type="EMBL" id="QJHK01000001">
    <property type="protein sequence ID" value="PXY42741.1"/>
    <property type="molecule type" value="Genomic_DNA"/>
</dbReference>
<protein>
    <submittedName>
        <fullName evidence="1">Uncharacterized protein</fullName>
    </submittedName>
</protein>
<evidence type="ECO:0000313" key="1">
    <source>
        <dbReference type="EMBL" id="PXY42741.1"/>
    </source>
</evidence>
<dbReference type="Proteomes" id="UP000247903">
    <property type="component" value="Unassembled WGS sequence"/>
</dbReference>
<dbReference type="AlphaFoldDB" id="A0A2V4BUS8"/>
<reference evidence="1 2" key="1">
    <citation type="submission" date="2018-05" db="EMBL/GenBank/DDBJ databases">
        <title>Flavobacterium sp. strain IMCC34759, incomplete genome.</title>
        <authorList>
            <person name="Joung Y."/>
            <person name="Cho J."/>
        </authorList>
    </citation>
    <scope>NUCLEOTIDE SEQUENCE [LARGE SCALE GENOMIC DNA]</scope>
    <source>
        <strain evidence="1 2">IMCC34759</strain>
    </source>
</reference>
<keyword evidence="2" id="KW-1185">Reference proteome</keyword>
<organism evidence="1 2">
    <name type="scientific">Flavobacterium cheongpyeongense</name>
    <dbReference type="NCBI Taxonomy" id="2212651"/>
    <lineage>
        <taxon>Bacteria</taxon>
        <taxon>Pseudomonadati</taxon>
        <taxon>Bacteroidota</taxon>
        <taxon>Flavobacteriia</taxon>
        <taxon>Flavobacteriales</taxon>
        <taxon>Flavobacteriaceae</taxon>
        <taxon>Flavobacterium</taxon>
    </lineage>
</organism>
<accession>A0A2V4BUS8</accession>
<dbReference type="RefSeq" id="WP_110304917.1">
    <property type="nucleotide sequence ID" value="NZ_QJHK01000001.1"/>
</dbReference>